<feature type="transmembrane region" description="Helical" evidence="1">
    <location>
        <begin position="89"/>
        <end position="110"/>
    </location>
</feature>
<protein>
    <recommendedName>
        <fullName evidence="3">Transmembrane protein</fullName>
    </recommendedName>
</protein>
<evidence type="ECO:0000313" key="2">
    <source>
        <dbReference type="EMBL" id="QPI16872.1"/>
    </source>
</evidence>
<evidence type="ECO:0000256" key="1">
    <source>
        <dbReference type="SAM" id="Phobius"/>
    </source>
</evidence>
<feature type="transmembrane region" description="Helical" evidence="1">
    <location>
        <begin position="46"/>
        <end position="68"/>
    </location>
</feature>
<reference evidence="2" key="1">
    <citation type="submission" date="2020-08" db="EMBL/GenBank/DDBJ databases">
        <title>Bridging the membrane lipid divide: bacteria of the FCB group superphylum have the potential to synthesize archaeal ether lipids.</title>
        <authorList>
            <person name="Villanueva L."/>
            <person name="von Meijenfeldt F.A.B."/>
            <person name="Westbye A.B."/>
            <person name="Yadav S."/>
            <person name="Hopmans E.C."/>
            <person name="Dutilh B.E."/>
            <person name="Sinninghe Damste J.S."/>
        </authorList>
    </citation>
    <scope>NUCLEOTIDE SEQUENCE</scope>
    <source>
        <strain evidence="2">NIOZ-UU159</strain>
    </source>
</reference>
<feature type="transmembrane region" description="Helical" evidence="1">
    <location>
        <begin position="169"/>
        <end position="194"/>
    </location>
</feature>
<keyword evidence="1" id="KW-0812">Transmembrane</keyword>
<keyword evidence="1" id="KW-1133">Transmembrane helix</keyword>
<keyword evidence="1" id="KW-0472">Membrane</keyword>
<organism evidence="2">
    <name type="scientific">Virus NIOZ-UU159</name>
    <dbReference type="NCBI Taxonomy" id="2763270"/>
    <lineage>
        <taxon>Viruses</taxon>
    </lineage>
</organism>
<evidence type="ECO:0008006" key="3">
    <source>
        <dbReference type="Google" id="ProtNLM"/>
    </source>
</evidence>
<name>A0A7S9XH85_9VIRU</name>
<proteinExistence type="predicted"/>
<dbReference type="EMBL" id="MW030611">
    <property type="protein sequence ID" value="QPI16872.1"/>
    <property type="molecule type" value="Genomic_DNA"/>
</dbReference>
<feature type="transmembrane region" description="Helical" evidence="1">
    <location>
        <begin position="130"/>
        <end position="149"/>
    </location>
</feature>
<gene>
    <name evidence="2" type="ORF">NIOZUU159_00369</name>
</gene>
<sequence length="199" mass="23037">MPRKSSKKNFRKSSKKNLEDFMPMSSKLTTRLVARPSQSSPSNKRILIASIVGSIIGIIININALIWLQKLEKLKCACSEHWMRNYIKYYLYVIIPMFFIGLIINIYAYVADVSINEIHNNDLFILYRSFAGIVSLFGFANIFIVIIFINRLKELNCECSEDIKREVYWVYNILLATIIALTILFMLVGLPLALMTLRR</sequence>
<accession>A0A7S9XH85</accession>